<sequence length="116" mass="12245">MTTPEHAGMSGTDGPEVVQLSPGVVNVVAQQLGILTINVALSQEQVQQGAQREAALSQALADVQAQAAGTIRELRTQVEAQARELDVLRARVRELDPPPETRPTTRRGGTTPGSTP</sequence>
<reference evidence="3" key="1">
    <citation type="journal article" date="2019" name="Int. J. Syst. Evol. Microbiol.">
        <title>The Global Catalogue of Microorganisms (GCM) 10K type strain sequencing project: providing services to taxonomists for standard genome sequencing and annotation.</title>
        <authorList>
            <consortium name="The Broad Institute Genomics Platform"/>
            <consortium name="The Broad Institute Genome Sequencing Center for Infectious Disease"/>
            <person name="Wu L."/>
            <person name="Ma J."/>
        </authorList>
    </citation>
    <scope>NUCLEOTIDE SEQUENCE [LARGE SCALE GENOMIC DNA]</scope>
    <source>
        <strain evidence="3">CCTCC AB 2017081</strain>
    </source>
</reference>
<feature type="compositionally biased region" description="Low complexity" evidence="1">
    <location>
        <begin position="106"/>
        <end position="116"/>
    </location>
</feature>
<protein>
    <submittedName>
        <fullName evidence="2">Uncharacterized protein</fullName>
    </submittedName>
</protein>
<name>A0ABV7Z817_9DEIO</name>
<evidence type="ECO:0000313" key="3">
    <source>
        <dbReference type="Proteomes" id="UP001595803"/>
    </source>
</evidence>
<gene>
    <name evidence="2" type="ORF">ACFOSB_11700</name>
</gene>
<comment type="caution">
    <text evidence="2">The sequence shown here is derived from an EMBL/GenBank/DDBJ whole genome shotgun (WGS) entry which is preliminary data.</text>
</comment>
<evidence type="ECO:0000256" key="1">
    <source>
        <dbReference type="SAM" id="MobiDB-lite"/>
    </source>
</evidence>
<organism evidence="2 3">
    <name type="scientific">Deinococcus rufus</name>
    <dbReference type="NCBI Taxonomy" id="2136097"/>
    <lineage>
        <taxon>Bacteria</taxon>
        <taxon>Thermotogati</taxon>
        <taxon>Deinococcota</taxon>
        <taxon>Deinococci</taxon>
        <taxon>Deinococcales</taxon>
        <taxon>Deinococcaceae</taxon>
        <taxon>Deinococcus</taxon>
    </lineage>
</organism>
<dbReference type="RefSeq" id="WP_380102158.1">
    <property type="nucleotide sequence ID" value="NZ_JBHRZG010000011.1"/>
</dbReference>
<keyword evidence="3" id="KW-1185">Reference proteome</keyword>
<feature type="region of interest" description="Disordered" evidence="1">
    <location>
        <begin position="92"/>
        <end position="116"/>
    </location>
</feature>
<dbReference type="EMBL" id="JBHRZG010000011">
    <property type="protein sequence ID" value="MFC3833522.1"/>
    <property type="molecule type" value="Genomic_DNA"/>
</dbReference>
<accession>A0ABV7Z817</accession>
<evidence type="ECO:0000313" key="2">
    <source>
        <dbReference type="EMBL" id="MFC3833522.1"/>
    </source>
</evidence>
<dbReference type="Proteomes" id="UP001595803">
    <property type="component" value="Unassembled WGS sequence"/>
</dbReference>
<proteinExistence type="predicted"/>